<dbReference type="Gene3D" id="3.20.20.140">
    <property type="entry name" value="Metal-dependent hydrolases"/>
    <property type="match status" value="1"/>
</dbReference>
<dbReference type="NCBIfam" id="TIGR01224">
    <property type="entry name" value="hutI"/>
    <property type="match status" value="1"/>
</dbReference>
<comment type="function">
    <text evidence="7">Catalyzes the hydrolytic cleavage of the carbon-nitrogen bond in imidazolone-5-propanoate to yield N-formimidoyl-L-glutamate. It is the third step in the universal histidine degradation pathway.</text>
</comment>
<keyword evidence="6 7" id="KW-0408">Iron</keyword>
<evidence type="ECO:0000256" key="6">
    <source>
        <dbReference type="ARBA" id="ARBA00023004"/>
    </source>
</evidence>
<keyword evidence="2 7" id="KW-0479">Metal-binding</keyword>
<dbReference type="InterPro" id="IPR032466">
    <property type="entry name" value="Metal_Hydrolase"/>
</dbReference>
<reference evidence="9 10" key="1">
    <citation type="submission" date="2023-07" db="EMBL/GenBank/DDBJ databases">
        <title>Genomic Encyclopedia of Type Strains, Phase IV (KMG-IV): sequencing the most valuable type-strain genomes for metagenomic binning, comparative biology and taxonomic classification.</title>
        <authorList>
            <person name="Goeker M."/>
        </authorList>
    </citation>
    <scope>NUCLEOTIDE SEQUENCE [LARGE SCALE GENOMIC DNA]</scope>
    <source>
        <strain evidence="9 10">DSM 9768</strain>
    </source>
</reference>
<feature type="binding site" evidence="7">
    <location>
        <position position="194"/>
    </location>
    <ligand>
        <name>4-imidazolone-5-propanoate</name>
        <dbReference type="ChEBI" id="CHEBI:77893"/>
    </ligand>
</feature>
<feature type="domain" description="Amidohydrolase-related" evidence="8">
    <location>
        <begin position="80"/>
        <end position="421"/>
    </location>
</feature>
<keyword evidence="5 7" id="KW-0862">Zinc</keyword>
<organism evidence="9 10">
    <name type="scientific">Evansella vedderi</name>
    <dbReference type="NCBI Taxonomy" id="38282"/>
    <lineage>
        <taxon>Bacteria</taxon>
        <taxon>Bacillati</taxon>
        <taxon>Bacillota</taxon>
        <taxon>Bacilli</taxon>
        <taxon>Bacillales</taxon>
        <taxon>Bacillaceae</taxon>
        <taxon>Evansella</taxon>
    </lineage>
</organism>
<dbReference type="EC" id="3.5.2.7" evidence="1 7"/>
<evidence type="ECO:0000259" key="8">
    <source>
        <dbReference type="Pfam" id="PF01979"/>
    </source>
</evidence>
<keyword evidence="10" id="KW-1185">Reference proteome</keyword>
<dbReference type="InterPro" id="IPR011059">
    <property type="entry name" value="Metal-dep_hydrolase_composite"/>
</dbReference>
<accession>A0ABT9ZX22</accession>
<keyword evidence="4 7" id="KW-0369">Histidine metabolism</keyword>
<dbReference type="EMBL" id="JAUSUG010000012">
    <property type="protein sequence ID" value="MDQ0255781.1"/>
    <property type="molecule type" value="Genomic_DNA"/>
</dbReference>
<dbReference type="Proteomes" id="UP001230005">
    <property type="component" value="Unassembled WGS sequence"/>
</dbReference>
<keyword evidence="3 7" id="KW-0378">Hydrolase</keyword>
<evidence type="ECO:0000256" key="3">
    <source>
        <dbReference type="ARBA" id="ARBA00022801"/>
    </source>
</evidence>
<feature type="binding site" evidence="7">
    <location>
        <position position="91"/>
    </location>
    <ligand>
        <name>Fe(3+)</name>
        <dbReference type="ChEBI" id="CHEBI:29034"/>
    </ligand>
</feature>
<sequence length="429" mass="46401">MVGKNSKPLFIRKANQLVTLKGSSDAPLTREKMNELSIIEEGSVWVEDGKIAAVGPDEELIEKYGEKLEEAHVVDATGRLVTPGLVDPHTHLVFAGSRENEFNMRLNGASYMEIMNAGGGIHSTTRSTREASPEVLYKESFGRLDKFLLHGVTAMEAKSGYGLDLENELKQLYTAKELNNDHPIDIVLTFMGAHAIPMNFKENPDEFVDLVVSEMIPKVAELGLAEFNDVFCEKGVFTPEQSEKILEAGKKFGLLPKIHADEIEPYKGAEVAAKVGAVSADHLLKVSDAGMEAMAEAGVVGVLLPGTAFFLMAEFANGRKMIDAGVPVALSTDRNPGSSPTESLPLIMQLGCLNMGMTPAEVLTAATINAAHAIKRGNEIGSIEVGKKGDFVIWDAPNYSYIQYHYGVNLIGSVIKDGKVVVESGRIVR</sequence>
<feature type="binding site" evidence="7">
    <location>
        <position position="161"/>
    </location>
    <ligand>
        <name>N-formimidoyl-L-glutamate</name>
        <dbReference type="ChEBI" id="CHEBI:58928"/>
    </ligand>
</feature>
<feature type="binding site" evidence="7">
    <location>
        <position position="333"/>
    </location>
    <ligand>
        <name>Fe(3+)</name>
        <dbReference type="ChEBI" id="CHEBI:29034"/>
    </ligand>
</feature>
<comment type="cofactor">
    <cofactor evidence="7">
        <name>Zn(2+)</name>
        <dbReference type="ChEBI" id="CHEBI:29105"/>
    </cofactor>
    <cofactor evidence="7">
        <name>Fe(3+)</name>
        <dbReference type="ChEBI" id="CHEBI:29034"/>
    </cofactor>
    <text evidence="7">Binds 1 zinc or iron ion per subunit.</text>
</comment>
<dbReference type="PANTHER" id="PTHR42752">
    <property type="entry name" value="IMIDAZOLONEPROPIONASE"/>
    <property type="match status" value="1"/>
</dbReference>
<dbReference type="GO" id="GO:0050480">
    <property type="term" value="F:imidazolonepropionase activity"/>
    <property type="evidence" value="ECO:0007669"/>
    <property type="project" value="UniProtKB-EC"/>
</dbReference>
<evidence type="ECO:0000313" key="10">
    <source>
        <dbReference type="Proteomes" id="UP001230005"/>
    </source>
</evidence>
<evidence type="ECO:0000256" key="5">
    <source>
        <dbReference type="ARBA" id="ARBA00022833"/>
    </source>
</evidence>
<comment type="caution">
    <text evidence="9">The sequence shown here is derived from an EMBL/GenBank/DDBJ whole genome shotgun (WGS) entry which is preliminary data.</text>
</comment>
<evidence type="ECO:0000256" key="1">
    <source>
        <dbReference type="ARBA" id="ARBA00012864"/>
    </source>
</evidence>
<evidence type="ECO:0000256" key="4">
    <source>
        <dbReference type="ARBA" id="ARBA00022808"/>
    </source>
</evidence>
<feature type="binding site" evidence="7">
    <location>
        <position position="89"/>
    </location>
    <ligand>
        <name>Zn(2+)</name>
        <dbReference type="ChEBI" id="CHEBI:29105"/>
    </ligand>
</feature>
<comment type="subcellular location">
    <subcellularLocation>
        <location evidence="7">Cytoplasm</location>
    </subcellularLocation>
</comment>
<feature type="binding site" evidence="7">
    <location>
        <position position="335"/>
    </location>
    <ligand>
        <name>N-formimidoyl-L-glutamate</name>
        <dbReference type="ChEBI" id="CHEBI:58928"/>
    </ligand>
</feature>
<dbReference type="SUPFAM" id="SSF51556">
    <property type="entry name" value="Metallo-dependent hydrolases"/>
    <property type="match status" value="1"/>
</dbReference>
<feature type="binding site" evidence="7">
    <location>
        <position position="98"/>
    </location>
    <ligand>
        <name>4-imidazolone-5-propanoate</name>
        <dbReference type="ChEBI" id="CHEBI:77893"/>
    </ligand>
</feature>
<feature type="binding site" evidence="7">
    <location>
        <position position="337"/>
    </location>
    <ligand>
        <name>N-formimidoyl-L-glutamate</name>
        <dbReference type="ChEBI" id="CHEBI:58928"/>
    </ligand>
</feature>
<dbReference type="InterPro" id="IPR005920">
    <property type="entry name" value="HutI"/>
</dbReference>
<gene>
    <name evidence="7" type="primary">hutI</name>
    <name evidence="9" type="ORF">J2S74_003163</name>
</gene>
<keyword evidence="7" id="KW-0963">Cytoplasm</keyword>
<feature type="binding site" evidence="7">
    <location>
        <position position="91"/>
    </location>
    <ligand>
        <name>Zn(2+)</name>
        <dbReference type="ChEBI" id="CHEBI:29105"/>
    </ligand>
</feature>
<protein>
    <recommendedName>
        <fullName evidence="1 7">Imidazolonepropionase</fullName>
        <ecNumber evidence="1 7">3.5.2.7</ecNumber>
    </recommendedName>
    <alternativeName>
        <fullName evidence="7">Imidazolone-5-propionate hydrolase</fullName>
    </alternativeName>
</protein>
<dbReference type="Pfam" id="PF01979">
    <property type="entry name" value="Amidohydro_1"/>
    <property type="match status" value="1"/>
</dbReference>
<dbReference type="HAMAP" id="MF_00372">
    <property type="entry name" value="HutI"/>
    <property type="match status" value="1"/>
</dbReference>
<dbReference type="InterPro" id="IPR006680">
    <property type="entry name" value="Amidohydro-rel"/>
</dbReference>
<feature type="binding site" evidence="7">
    <location>
        <position position="333"/>
    </location>
    <ligand>
        <name>Zn(2+)</name>
        <dbReference type="ChEBI" id="CHEBI:29105"/>
    </ligand>
</feature>
<feature type="binding site" evidence="7">
    <location>
        <position position="338"/>
    </location>
    <ligand>
        <name>4-imidazolone-5-propanoate</name>
        <dbReference type="ChEBI" id="CHEBI:77893"/>
    </ligand>
</feature>
<dbReference type="Gene3D" id="2.30.40.10">
    <property type="entry name" value="Urease, subunit C, domain 1"/>
    <property type="match status" value="1"/>
</dbReference>
<feature type="binding site" evidence="7">
    <location>
        <position position="259"/>
    </location>
    <ligand>
        <name>Fe(3+)</name>
        <dbReference type="ChEBI" id="CHEBI:29034"/>
    </ligand>
</feature>
<dbReference type="PANTHER" id="PTHR42752:SF1">
    <property type="entry name" value="IMIDAZOLONEPROPIONASE-RELATED"/>
    <property type="match status" value="1"/>
</dbReference>
<dbReference type="RefSeq" id="WP_307326925.1">
    <property type="nucleotide sequence ID" value="NZ_JAUSUG010000012.1"/>
</dbReference>
<feature type="binding site" evidence="7">
    <location>
        <position position="259"/>
    </location>
    <ligand>
        <name>Zn(2+)</name>
        <dbReference type="ChEBI" id="CHEBI:29105"/>
    </ligand>
</feature>
<dbReference type="SUPFAM" id="SSF51338">
    <property type="entry name" value="Composite domain of metallo-dependent hydrolases"/>
    <property type="match status" value="1"/>
</dbReference>
<proteinExistence type="inferred from homology"/>
<comment type="catalytic activity">
    <reaction evidence="7">
        <text>4-imidazolone-5-propanoate + H2O = N-formimidoyl-L-glutamate</text>
        <dbReference type="Rhea" id="RHEA:23660"/>
        <dbReference type="ChEBI" id="CHEBI:15377"/>
        <dbReference type="ChEBI" id="CHEBI:58928"/>
        <dbReference type="ChEBI" id="CHEBI:77893"/>
        <dbReference type="EC" id="3.5.2.7"/>
    </reaction>
</comment>
<evidence type="ECO:0000313" key="9">
    <source>
        <dbReference type="EMBL" id="MDQ0255781.1"/>
    </source>
</evidence>
<feature type="binding site" evidence="7">
    <location>
        <position position="262"/>
    </location>
    <ligand>
        <name>4-imidazolone-5-propanoate</name>
        <dbReference type="ChEBI" id="CHEBI:77893"/>
    </ligand>
</feature>
<comment type="similarity">
    <text evidence="7">Belongs to the metallo-dependent hydrolases superfamily. HutI family.</text>
</comment>
<feature type="binding site" evidence="7">
    <location>
        <position position="161"/>
    </location>
    <ligand>
        <name>4-imidazolone-5-propanoate</name>
        <dbReference type="ChEBI" id="CHEBI:77893"/>
    </ligand>
</feature>
<name>A0ABT9ZX22_9BACI</name>
<dbReference type="CDD" id="cd01296">
    <property type="entry name" value="Imidazolone-5PH"/>
    <property type="match status" value="1"/>
</dbReference>
<evidence type="ECO:0000256" key="2">
    <source>
        <dbReference type="ARBA" id="ARBA00022723"/>
    </source>
</evidence>
<evidence type="ECO:0000256" key="7">
    <source>
        <dbReference type="HAMAP-Rule" id="MF_00372"/>
    </source>
</evidence>
<feature type="binding site" evidence="7">
    <location>
        <position position="89"/>
    </location>
    <ligand>
        <name>Fe(3+)</name>
        <dbReference type="ChEBI" id="CHEBI:29034"/>
    </ligand>
</feature>
<comment type="pathway">
    <text evidence="7">Amino-acid degradation; L-histidine degradation into L-glutamate; N-formimidoyl-L-glutamate from L-histidine: step 3/3.</text>
</comment>